<accession>A0A131YRS8</accession>
<dbReference type="GO" id="GO:0005777">
    <property type="term" value="C:peroxisome"/>
    <property type="evidence" value="ECO:0007669"/>
    <property type="project" value="UniProtKB-SubCell"/>
</dbReference>
<dbReference type="Pfam" id="PF01565">
    <property type="entry name" value="FAD_binding_4"/>
    <property type="match status" value="1"/>
</dbReference>
<evidence type="ECO:0000256" key="10">
    <source>
        <dbReference type="ARBA" id="ARBA00045410"/>
    </source>
</evidence>
<evidence type="ECO:0000256" key="4">
    <source>
        <dbReference type="ARBA" id="ARBA00022630"/>
    </source>
</evidence>
<dbReference type="FunFam" id="3.30.43.10:FF:000011">
    <property type="entry name" value="D-lactate dehydrogenase (Cytochrome)"/>
    <property type="match status" value="1"/>
</dbReference>
<dbReference type="PROSITE" id="PS51387">
    <property type="entry name" value="FAD_PCMH"/>
    <property type="match status" value="1"/>
</dbReference>
<dbReference type="InterPro" id="IPR006094">
    <property type="entry name" value="Oxid_FAD_bind_N"/>
</dbReference>
<dbReference type="EC" id="1.1.99.39" evidence="8"/>
<evidence type="ECO:0000256" key="2">
    <source>
        <dbReference type="ARBA" id="ARBA00004275"/>
    </source>
</evidence>
<dbReference type="GO" id="GO:0051990">
    <property type="term" value="F:(R)-2-hydroxyglutarate dehydrogenase activity"/>
    <property type="evidence" value="ECO:0007669"/>
    <property type="project" value="UniProtKB-EC"/>
</dbReference>
<dbReference type="Gene3D" id="3.30.70.2190">
    <property type="match status" value="1"/>
</dbReference>
<protein>
    <recommendedName>
        <fullName evidence="9">D-2-hydroxyglutarate dehydrogenase, mitochondrial</fullName>
        <ecNumber evidence="8">1.1.99.39</ecNumber>
    </recommendedName>
</protein>
<feature type="domain" description="FAD-binding PCMH-type" evidence="12">
    <location>
        <begin position="86"/>
        <end position="266"/>
    </location>
</feature>
<comment type="cofactor">
    <cofactor evidence="1">
        <name>FAD</name>
        <dbReference type="ChEBI" id="CHEBI:57692"/>
    </cofactor>
</comment>
<dbReference type="InterPro" id="IPR051264">
    <property type="entry name" value="FAD-oxidored/transferase_4"/>
</dbReference>
<dbReference type="FunFam" id="1.10.45.10:FF:000001">
    <property type="entry name" value="D-lactate dehydrogenase mitochondrial"/>
    <property type="match status" value="1"/>
</dbReference>
<dbReference type="InterPro" id="IPR016164">
    <property type="entry name" value="FAD-linked_Oxase-like_C"/>
</dbReference>
<comment type="subcellular location">
    <subcellularLocation>
        <location evidence="2">Peroxisome</location>
    </subcellularLocation>
</comment>
<evidence type="ECO:0000256" key="11">
    <source>
        <dbReference type="ARBA" id="ARBA00049267"/>
    </source>
</evidence>
<dbReference type="PANTHER" id="PTHR43716">
    <property type="entry name" value="D-2-HYDROXYGLUTARATE DEHYDROGENASE, MITOCHONDRIAL"/>
    <property type="match status" value="1"/>
</dbReference>
<dbReference type="InterPro" id="IPR016166">
    <property type="entry name" value="FAD-bd_PCMH"/>
</dbReference>
<dbReference type="Gene3D" id="1.10.45.10">
    <property type="entry name" value="Vanillyl-alcohol Oxidase, Chain A, domain 4"/>
    <property type="match status" value="1"/>
</dbReference>
<organism evidence="13">
    <name type="scientific">Rhipicephalus appendiculatus</name>
    <name type="common">Brown ear tick</name>
    <dbReference type="NCBI Taxonomy" id="34631"/>
    <lineage>
        <taxon>Eukaryota</taxon>
        <taxon>Metazoa</taxon>
        <taxon>Ecdysozoa</taxon>
        <taxon>Arthropoda</taxon>
        <taxon>Chelicerata</taxon>
        <taxon>Arachnida</taxon>
        <taxon>Acari</taxon>
        <taxon>Parasitiformes</taxon>
        <taxon>Ixodida</taxon>
        <taxon>Ixodoidea</taxon>
        <taxon>Ixodidae</taxon>
        <taxon>Rhipicephalinae</taxon>
        <taxon>Rhipicephalus</taxon>
        <taxon>Rhipicephalus</taxon>
    </lineage>
</organism>
<dbReference type="InterPro" id="IPR036318">
    <property type="entry name" value="FAD-bd_PCMH-like_sf"/>
</dbReference>
<evidence type="ECO:0000256" key="3">
    <source>
        <dbReference type="ARBA" id="ARBA00008000"/>
    </source>
</evidence>
<dbReference type="EMBL" id="GEDV01007312">
    <property type="protein sequence ID" value="JAP81245.1"/>
    <property type="molecule type" value="Transcribed_RNA"/>
</dbReference>
<proteinExistence type="inferred from homology"/>
<evidence type="ECO:0000256" key="9">
    <source>
        <dbReference type="ARBA" id="ARBA00039639"/>
    </source>
</evidence>
<sequence length="514" mass="55651">MTSNVVVQLSDKEEYASPMELGKLVRVCGQLGRRHVSSSRVHEHRGPFATLSDVDVATFERLLGPSAVLTEAGDTEAFNVDWLRTCRGSGAAVLLPRSTEEVSAVLSHCHGRRLAVCPQGGNTGLVGGSVPVFDELVLSTARMAKVNTIDPLSGAVSCEAGCVLEALDTQVGEKAALTVPLDLGAKGSCQIGGNVATNAGGLRLLRYGPLHGSVLGLEAVLADGTVLDTMQTLRKDNTGLDLKQLFIGSEGILGVITRVAIQCVPRPCSTCVAFLGCPSFESTLQTFQAARQQFPEFLSSFEVMDAESMRCVRDNLHFRLPLDGEHPFYLLIEVAGSNEDALEESLLRFLDKCMSHSHISDGTMAKDSARVKELWRLRESIGEALRHDGYVYKYDISVPLATYMDVVALVRERVRGTSAMRVCGFGHMGDSNLHLNITAAGWDEALLGRIEPFVYEWTASVRGSISAEHGIGLHKKRFLHLCKTPAALEAMRSLKRAFDPLGILNPYKMLPPSS</sequence>
<dbReference type="FunFam" id="3.30.465.10:FF:000001">
    <property type="entry name" value="D-2-hydroxyglutarate dehydrogenase, mitochondrial"/>
    <property type="match status" value="1"/>
</dbReference>
<dbReference type="InterPro" id="IPR016167">
    <property type="entry name" value="FAD-bd_PCMH_sub1"/>
</dbReference>
<dbReference type="InterPro" id="IPR004113">
    <property type="entry name" value="FAD-bd_oxidored_4_C"/>
</dbReference>
<evidence type="ECO:0000259" key="12">
    <source>
        <dbReference type="PROSITE" id="PS51387"/>
    </source>
</evidence>
<dbReference type="FunFam" id="3.30.70.2190:FF:000001">
    <property type="entry name" value="D-2-hydroxyglutarate dehydrogenase mitochondrial"/>
    <property type="match status" value="1"/>
</dbReference>
<dbReference type="Gene3D" id="3.30.43.10">
    <property type="entry name" value="Uridine Diphospho-n-acetylenolpyruvylglucosamine Reductase, domain 2"/>
    <property type="match status" value="1"/>
</dbReference>
<evidence type="ECO:0000313" key="13">
    <source>
        <dbReference type="EMBL" id="JAP81245.1"/>
    </source>
</evidence>
<keyword evidence="7" id="KW-0576">Peroxisome</keyword>
<dbReference type="Gene3D" id="3.30.465.10">
    <property type="match status" value="1"/>
</dbReference>
<dbReference type="SUPFAM" id="SSF56176">
    <property type="entry name" value="FAD-binding/transporter-associated domain-like"/>
    <property type="match status" value="1"/>
</dbReference>
<name>A0A131YRS8_RHIAP</name>
<dbReference type="InterPro" id="IPR016169">
    <property type="entry name" value="FAD-bd_PCMH_sub2"/>
</dbReference>
<reference evidence="13" key="1">
    <citation type="journal article" date="2016" name="Ticks Tick Borne Dis.">
        <title>De novo assembly and annotation of the salivary gland transcriptome of Rhipicephalus appendiculatus male and female ticks during blood feeding.</title>
        <authorList>
            <person name="de Castro M.H."/>
            <person name="de Klerk D."/>
            <person name="Pienaar R."/>
            <person name="Latif A.A."/>
            <person name="Rees D.J."/>
            <person name="Mans B.J."/>
        </authorList>
    </citation>
    <scope>NUCLEOTIDE SEQUENCE</scope>
    <source>
        <tissue evidence="13">Salivary glands</tissue>
    </source>
</reference>
<evidence type="ECO:0000256" key="7">
    <source>
        <dbReference type="ARBA" id="ARBA00023140"/>
    </source>
</evidence>
<keyword evidence="5" id="KW-0274">FAD</keyword>
<keyword evidence="4" id="KW-0285">Flavoprotein</keyword>
<dbReference type="Gene3D" id="3.30.70.2740">
    <property type="match status" value="1"/>
</dbReference>
<comment type="similarity">
    <text evidence="3">Belongs to the FAD-binding oxidoreductase/transferase type 4 family.</text>
</comment>
<evidence type="ECO:0000256" key="8">
    <source>
        <dbReference type="ARBA" id="ARBA00039003"/>
    </source>
</evidence>
<evidence type="ECO:0000256" key="5">
    <source>
        <dbReference type="ARBA" id="ARBA00022827"/>
    </source>
</evidence>
<evidence type="ECO:0000256" key="1">
    <source>
        <dbReference type="ARBA" id="ARBA00001974"/>
    </source>
</evidence>
<dbReference type="GO" id="GO:0005739">
    <property type="term" value="C:mitochondrion"/>
    <property type="evidence" value="ECO:0007669"/>
    <property type="project" value="TreeGrafter"/>
</dbReference>
<evidence type="ECO:0000256" key="6">
    <source>
        <dbReference type="ARBA" id="ARBA00023002"/>
    </source>
</evidence>
<dbReference type="SUPFAM" id="SSF55103">
    <property type="entry name" value="FAD-linked oxidases, C-terminal domain"/>
    <property type="match status" value="1"/>
</dbReference>
<comment type="catalytic activity">
    <reaction evidence="11">
        <text>(R)-malate + A = oxaloacetate + AH2</text>
        <dbReference type="Rhea" id="RHEA:67460"/>
        <dbReference type="ChEBI" id="CHEBI:13193"/>
        <dbReference type="ChEBI" id="CHEBI:15588"/>
        <dbReference type="ChEBI" id="CHEBI:16452"/>
        <dbReference type="ChEBI" id="CHEBI:17499"/>
    </reaction>
    <physiologicalReaction direction="left-to-right" evidence="11">
        <dbReference type="Rhea" id="RHEA:67461"/>
    </physiologicalReaction>
</comment>
<dbReference type="PANTHER" id="PTHR43716:SF1">
    <property type="entry name" value="D-2-HYDROXYGLUTARATE DEHYDROGENASE, MITOCHONDRIAL"/>
    <property type="match status" value="1"/>
</dbReference>
<dbReference type="FunFam" id="3.30.70.2740:FF:000002">
    <property type="entry name" value="D-2-hydroxyglutarate dehydrogenase mitochondrial"/>
    <property type="match status" value="1"/>
</dbReference>
<dbReference type="AlphaFoldDB" id="A0A131YRS8"/>
<dbReference type="InterPro" id="IPR016171">
    <property type="entry name" value="Vanillyl_alc_oxidase_C-sub2"/>
</dbReference>
<dbReference type="GO" id="GO:0071949">
    <property type="term" value="F:FAD binding"/>
    <property type="evidence" value="ECO:0007669"/>
    <property type="project" value="InterPro"/>
</dbReference>
<dbReference type="Pfam" id="PF02913">
    <property type="entry name" value="FAD-oxidase_C"/>
    <property type="match status" value="1"/>
</dbReference>
<keyword evidence="6" id="KW-0560">Oxidoreductase</keyword>
<comment type="function">
    <text evidence="10">Catalyzes the oxidation of D-2-hydroxyglutarate (D-2-HG) to alpha-ketoglutarate. Also catalyzes the oxidation of other D-2-hydroxyacids, such as D-malate (D-MAL) and D-lactate (D-LAC). Exhibits high activities towards D-2-HG and D-MAL but a very weak activity towards D-LAC.</text>
</comment>